<sequence length="101" mass="11634">SQCDKDDFKKSHNRKAHLKKKFKCKSKSIQILVQSSTMQVKDQVIVQKEASSGPATQAYKENMSLQNKVQESAYREKIPFDQNEIQETIKDGNIEMKQSDI</sequence>
<dbReference type="Proteomes" id="UP000789901">
    <property type="component" value="Unassembled WGS sequence"/>
</dbReference>
<name>A0ABN7W247_GIGMA</name>
<evidence type="ECO:0000313" key="2">
    <source>
        <dbReference type="Proteomes" id="UP000789901"/>
    </source>
</evidence>
<reference evidence="1 2" key="1">
    <citation type="submission" date="2021-06" db="EMBL/GenBank/DDBJ databases">
        <authorList>
            <person name="Kallberg Y."/>
            <person name="Tangrot J."/>
            <person name="Rosling A."/>
        </authorList>
    </citation>
    <scope>NUCLEOTIDE SEQUENCE [LARGE SCALE GENOMIC DNA]</scope>
    <source>
        <strain evidence="1 2">120-4 pot B 10/14</strain>
    </source>
</reference>
<dbReference type="EMBL" id="CAJVQB010028310">
    <property type="protein sequence ID" value="CAG8812124.1"/>
    <property type="molecule type" value="Genomic_DNA"/>
</dbReference>
<feature type="non-terminal residue" evidence="1">
    <location>
        <position position="1"/>
    </location>
</feature>
<accession>A0ABN7W247</accession>
<gene>
    <name evidence="1" type="ORF">GMARGA_LOCUS25495</name>
</gene>
<proteinExistence type="predicted"/>
<organism evidence="1 2">
    <name type="scientific">Gigaspora margarita</name>
    <dbReference type="NCBI Taxonomy" id="4874"/>
    <lineage>
        <taxon>Eukaryota</taxon>
        <taxon>Fungi</taxon>
        <taxon>Fungi incertae sedis</taxon>
        <taxon>Mucoromycota</taxon>
        <taxon>Glomeromycotina</taxon>
        <taxon>Glomeromycetes</taxon>
        <taxon>Diversisporales</taxon>
        <taxon>Gigasporaceae</taxon>
        <taxon>Gigaspora</taxon>
    </lineage>
</organism>
<keyword evidence="2" id="KW-1185">Reference proteome</keyword>
<evidence type="ECO:0000313" key="1">
    <source>
        <dbReference type="EMBL" id="CAG8812124.1"/>
    </source>
</evidence>
<comment type="caution">
    <text evidence="1">The sequence shown here is derived from an EMBL/GenBank/DDBJ whole genome shotgun (WGS) entry which is preliminary data.</text>
</comment>
<protein>
    <submittedName>
        <fullName evidence="1">14093_t:CDS:1</fullName>
    </submittedName>
</protein>